<dbReference type="Pfam" id="PF25967">
    <property type="entry name" value="RND-MFP_C"/>
    <property type="match status" value="1"/>
</dbReference>
<dbReference type="InterPro" id="IPR058792">
    <property type="entry name" value="Beta-barrel_RND_2"/>
</dbReference>
<evidence type="ECO:0000259" key="7">
    <source>
        <dbReference type="Pfam" id="PF25967"/>
    </source>
</evidence>
<dbReference type="Gene3D" id="2.40.30.170">
    <property type="match status" value="1"/>
</dbReference>
<reference evidence="8 9" key="1">
    <citation type="submission" date="2024-10" db="EMBL/GenBank/DDBJ databases">
        <authorList>
            <person name="Ratan Roy A."/>
            <person name="Morales Sandoval P.H."/>
            <person name="De Los Santos Villalobos S."/>
            <person name="Chakraborty S."/>
            <person name="Mukherjee J."/>
        </authorList>
    </citation>
    <scope>NUCLEOTIDE SEQUENCE [LARGE SCALE GENOMIC DNA]</scope>
    <source>
        <strain evidence="8 9">S1</strain>
    </source>
</reference>
<dbReference type="InterPro" id="IPR058625">
    <property type="entry name" value="MdtA-like_BSH"/>
</dbReference>
<comment type="caution">
    <text evidence="8">The sequence shown here is derived from an EMBL/GenBank/DDBJ whole genome shotgun (WGS) entry which is preliminary data.</text>
</comment>
<dbReference type="PANTHER" id="PTHR30469">
    <property type="entry name" value="MULTIDRUG RESISTANCE PROTEIN MDTA"/>
    <property type="match status" value="1"/>
</dbReference>
<evidence type="ECO:0000256" key="4">
    <source>
        <dbReference type="SAM" id="Coils"/>
    </source>
</evidence>
<sequence length="423" mass="43815">MTTLSGYKLASQLFLVGVLGCATGCSWLPSSEAQTQPPNGQAADGPVAVETAIAQTGSVETTLEYTGTTEPLQAVSLRAQAEGQLLSASVDTGDGIAIGQPLARLDGALLQAELNEAEAELAARQSEVAQARSQVSDAQTQVEQARVELQQAIADADRLQRLTDAGAISQQEAELAQTARSIAAQALRSAQEQVATQQQGVASAQRRVASQQAIVEQARQRLAYTTLTSPIDGVVLARAAEPGDLVQPGNEVFSLGDFSAVKVIVQVSELVLSEISLGQAVQVRLDAFPDTSLTGRVTRISPVADPTARLIPVEVTIPNANGQIGSGLLARVNFAAASQTVVVPQSALEIGENQTDSATATLFVAMGEAPEAQVQTRSVQVGDRANGQVEIRSGLEPGEAVVVRSGGPLSAGQVVRLSILSES</sequence>
<evidence type="ECO:0000256" key="2">
    <source>
        <dbReference type="ARBA" id="ARBA00009477"/>
    </source>
</evidence>
<dbReference type="Gene3D" id="2.40.50.100">
    <property type="match status" value="2"/>
</dbReference>
<proteinExistence type="inferred from homology"/>
<evidence type="ECO:0000259" key="6">
    <source>
        <dbReference type="Pfam" id="PF25954"/>
    </source>
</evidence>
<feature type="domain" description="Multidrug resistance protein MdtA-like barrel-sandwich hybrid" evidence="5">
    <location>
        <begin position="74"/>
        <end position="251"/>
    </location>
</feature>
<dbReference type="Gene3D" id="2.40.420.20">
    <property type="match status" value="1"/>
</dbReference>
<organism evidence="8 9">
    <name type="scientific">Almyronema epifaneia S1</name>
    <dbReference type="NCBI Taxonomy" id="2991925"/>
    <lineage>
        <taxon>Bacteria</taxon>
        <taxon>Bacillati</taxon>
        <taxon>Cyanobacteriota</taxon>
        <taxon>Cyanophyceae</taxon>
        <taxon>Nodosilineales</taxon>
        <taxon>Nodosilineaceae</taxon>
        <taxon>Almyronema</taxon>
        <taxon>Almyronema epifaneia</taxon>
    </lineage>
</organism>
<feature type="domain" description="CusB-like beta-barrel" evidence="6">
    <location>
        <begin position="263"/>
        <end position="337"/>
    </location>
</feature>
<dbReference type="Proteomes" id="UP001600165">
    <property type="component" value="Unassembled WGS sequence"/>
</dbReference>
<feature type="domain" description="Multidrug resistance protein MdtA-like C-terminal permuted SH3" evidence="7">
    <location>
        <begin position="340"/>
        <end position="404"/>
    </location>
</feature>
<evidence type="ECO:0000313" key="8">
    <source>
        <dbReference type="EMBL" id="MFE4106785.1"/>
    </source>
</evidence>
<dbReference type="SUPFAM" id="SSF111369">
    <property type="entry name" value="HlyD-like secretion proteins"/>
    <property type="match status" value="2"/>
</dbReference>
<dbReference type="InterPro" id="IPR006143">
    <property type="entry name" value="RND_pump_MFP"/>
</dbReference>
<evidence type="ECO:0000259" key="5">
    <source>
        <dbReference type="Pfam" id="PF25917"/>
    </source>
</evidence>
<comment type="similarity">
    <text evidence="2">Belongs to the membrane fusion protein (MFP) (TC 8.A.1) family.</text>
</comment>
<keyword evidence="4" id="KW-0175">Coiled coil</keyword>
<dbReference type="EMBL" id="JBHZOL010000071">
    <property type="protein sequence ID" value="MFE4106785.1"/>
    <property type="molecule type" value="Genomic_DNA"/>
</dbReference>
<evidence type="ECO:0000256" key="3">
    <source>
        <dbReference type="ARBA" id="ARBA00022448"/>
    </source>
</evidence>
<dbReference type="RefSeq" id="WP_377964864.1">
    <property type="nucleotide sequence ID" value="NZ_JBHZOL010000071.1"/>
</dbReference>
<evidence type="ECO:0000313" key="9">
    <source>
        <dbReference type="Proteomes" id="UP001600165"/>
    </source>
</evidence>
<protein>
    <submittedName>
        <fullName evidence="8">Efflux RND transporter periplasmic adaptor subunit</fullName>
    </submittedName>
</protein>
<accession>A0ABW6IGL6</accession>
<feature type="coiled-coil region" evidence="4">
    <location>
        <begin position="107"/>
        <end position="162"/>
    </location>
</feature>
<dbReference type="NCBIfam" id="TIGR01730">
    <property type="entry name" value="RND_mfp"/>
    <property type="match status" value="1"/>
</dbReference>
<keyword evidence="3" id="KW-0813">Transport</keyword>
<name>A0ABW6IGL6_9CYAN</name>
<dbReference type="InterPro" id="IPR058627">
    <property type="entry name" value="MdtA-like_C"/>
</dbReference>
<gene>
    <name evidence="8" type="ORF">ACFVKH_10890</name>
</gene>
<feature type="coiled-coil region" evidence="4">
    <location>
        <begin position="187"/>
        <end position="221"/>
    </location>
</feature>
<dbReference type="Pfam" id="PF25917">
    <property type="entry name" value="BSH_RND"/>
    <property type="match status" value="1"/>
</dbReference>
<evidence type="ECO:0000256" key="1">
    <source>
        <dbReference type="ARBA" id="ARBA00004196"/>
    </source>
</evidence>
<keyword evidence="9" id="KW-1185">Reference proteome</keyword>
<comment type="subcellular location">
    <subcellularLocation>
        <location evidence="1">Cell envelope</location>
    </subcellularLocation>
</comment>
<dbReference type="Pfam" id="PF25954">
    <property type="entry name" value="Beta-barrel_RND_2"/>
    <property type="match status" value="1"/>
</dbReference>
<dbReference type="PANTHER" id="PTHR30469:SF15">
    <property type="entry name" value="HLYD FAMILY OF SECRETION PROTEINS"/>
    <property type="match status" value="1"/>
</dbReference>